<keyword evidence="11" id="KW-0720">Serine protease</keyword>
<gene>
    <name evidence="16" type="ORF">OXX778_LOCUS5849</name>
</gene>
<dbReference type="InterPro" id="IPR018114">
    <property type="entry name" value="TRYPSIN_HIS"/>
</dbReference>
<dbReference type="EMBL" id="CAJNOC010000660">
    <property type="protein sequence ID" value="CAF0788615.1"/>
    <property type="molecule type" value="Genomic_DNA"/>
</dbReference>
<keyword evidence="7 10" id="KW-1015">Disulfide bond</keyword>
<dbReference type="AlphaFoldDB" id="A0A813RWE5"/>
<evidence type="ECO:0000256" key="12">
    <source>
        <dbReference type="SAM" id="MobiDB-lite"/>
    </source>
</evidence>
<dbReference type="InterPro" id="IPR009003">
    <property type="entry name" value="Peptidase_S1_PA"/>
</dbReference>
<dbReference type="InterPro" id="IPR009030">
    <property type="entry name" value="Growth_fac_rcpt_cys_sf"/>
</dbReference>
<dbReference type="InterPro" id="IPR043504">
    <property type="entry name" value="Peptidase_S1_PA_chymotrypsin"/>
</dbReference>
<evidence type="ECO:0000256" key="9">
    <source>
        <dbReference type="ARBA" id="ARBA00024195"/>
    </source>
</evidence>
<comment type="similarity">
    <text evidence="9">Belongs to the peptidase S1 family. CLIP subfamily.</text>
</comment>
<evidence type="ECO:0000313" key="16">
    <source>
        <dbReference type="EMBL" id="CAF0788615.1"/>
    </source>
</evidence>
<keyword evidence="13" id="KW-1133">Transmembrane helix</keyword>
<keyword evidence="6" id="KW-0106">Calcium</keyword>
<comment type="caution">
    <text evidence="16">The sequence shown here is derived from an EMBL/GenBank/DDBJ whole genome shotgun (WGS) entry which is preliminary data.</text>
</comment>
<evidence type="ECO:0000256" key="10">
    <source>
        <dbReference type="PROSITE-ProRule" id="PRU00076"/>
    </source>
</evidence>
<keyword evidence="8" id="KW-0325">Glycoprotein</keyword>
<dbReference type="GO" id="GO:0005576">
    <property type="term" value="C:extracellular region"/>
    <property type="evidence" value="ECO:0007669"/>
    <property type="project" value="UniProtKB-SubCell"/>
</dbReference>
<keyword evidence="3 10" id="KW-0245">EGF-like domain</keyword>
<dbReference type="InterPro" id="IPR001314">
    <property type="entry name" value="Peptidase_S1A"/>
</dbReference>
<dbReference type="InterPro" id="IPR000152">
    <property type="entry name" value="EGF-type_Asp/Asn_hydroxyl_site"/>
</dbReference>
<dbReference type="InterPro" id="IPR033116">
    <property type="entry name" value="TRYPSIN_SER"/>
</dbReference>
<keyword evidence="5" id="KW-0677">Repeat</keyword>
<dbReference type="InterPro" id="IPR012337">
    <property type="entry name" value="RNaseH-like_sf"/>
</dbReference>
<keyword evidence="2" id="KW-0964">Secreted</keyword>
<dbReference type="PROSITE" id="PS50026">
    <property type="entry name" value="EGF_3"/>
    <property type="match status" value="1"/>
</dbReference>
<dbReference type="GO" id="GO:0006508">
    <property type="term" value="P:proteolysis"/>
    <property type="evidence" value="ECO:0007669"/>
    <property type="project" value="UniProtKB-KW"/>
</dbReference>
<keyword evidence="13" id="KW-0472">Membrane</keyword>
<dbReference type="GO" id="GO:0005509">
    <property type="term" value="F:calcium ion binding"/>
    <property type="evidence" value="ECO:0007669"/>
    <property type="project" value="InterPro"/>
</dbReference>
<dbReference type="Gene3D" id="2.10.25.10">
    <property type="entry name" value="Laminin"/>
    <property type="match status" value="2"/>
</dbReference>
<dbReference type="FunFam" id="2.10.25.10:FF:000005">
    <property type="entry name" value="Fibrillin 2"/>
    <property type="match status" value="1"/>
</dbReference>
<keyword evidence="4" id="KW-0732">Signal</keyword>
<dbReference type="PANTHER" id="PTHR24252">
    <property type="entry name" value="ACROSIN-RELATED"/>
    <property type="match status" value="1"/>
</dbReference>
<dbReference type="SMART" id="SM00179">
    <property type="entry name" value="EGF_CA"/>
    <property type="match status" value="3"/>
</dbReference>
<feature type="compositionally biased region" description="Polar residues" evidence="12">
    <location>
        <begin position="226"/>
        <end position="242"/>
    </location>
</feature>
<evidence type="ECO:0000256" key="11">
    <source>
        <dbReference type="RuleBase" id="RU363034"/>
    </source>
</evidence>
<evidence type="ECO:0000256" key="5">
    <source>
        <dbReference type="ARBA" id="ARBA00022737"/>
    </source>
</evidence>
<evidence type="ECO:0000256" key="2">
    <source>
        <dbReference type="ARBA" id="ARBA00022525"/>
    </source>
</evidence>
<evidence type="ECO:0000256" key="3">
    <source>
        <dbReference type="ARBA" id="ARBA00022536"/>
    </source>
</evidence>
<sequence length="839" mass="96222">MDDGQEALEEIQAIENALINPSLDRQTEFDNDHGLVVVAIEDMFEVCQKIHKDVGHQGRLPMIQEAKKYYANISRTVIELYLNYSEEYQLKRKKFRNNGLIVKPIRSNNFNERVQIDLIDFRTLPDGDYCWILNAQDHFLKVCWLRPLKAKSVKEVARALIDIFGHFGAPRILQSDKSFKEKIQILHFDLSFYKLPKKNSMLKFVKNIKKSSLNLNAETKIEKSNSQKSNDQNEATHATVSENDVEVNLSQNESENSSSTASRTEPVSSIIKDKNLLKNLINKLRNKKFLLFLISITLVIIALIILVVLVVFIIKFTRDTGSDLSKNKNQNTDLFDQSIINFNKTCNQLYECSAGFYSILINNQCYCHLFEHVNNFSQDRLICVKIKNFMYKCECLSGYQWSIYDDDCIDINECDFKTICTDDFSTHCINKLGSYECGCKNGFRWSELFQRCIDLNECLMFNETELCGNSPNTVCINTHGSYTCDCKSGFTKSSNNLNFVCLDVNECKTDRYTCTNSTCNNLDGSYECCKVFESEYECINCGYQFYKPFLKPSSNSTTSSLRIIGGIESKPYSWPWIVSIGFDYRYNVIDLNENTLTKKWLNISHVCGGTLISPYTVLTAAHCLYSIQAKIKSQTPSSENKNYINDLAHIVIVYVGVHDQSVDKKNRTFSHRVRKIYIHENFDSKILLNDIALLTLEKSVFKSYRINWACLGNILNFLFPKYNTTIYAAGFGSTNVTYRDFGSNILRQVDLKLLNFNDCDLVTSSMITNPLSQFCAGYLNGQKDTCMGDSGSPILYRYRSRWFVIGVVSYGQGCAQSFKPGINTNVSYYLDWINERVKL</sequence>
<dbReference type="OrthoDB" id="10045365at2759"/>
<dbReference type="SMART" id="SM00181">
    <property type="entry name" value="EGF"/>
    <property type="match status" value="3"/>
</dbReference>
<evidence type="ECO:0000313" key="17">
    <source>
        <dbReference type="Proteomes" id="UP000663879"/>
    </source>
</evidence>
<feature type="transmembrane region" description="Helical" evidence="13">
    <location>
        <begin position="289"/>
        <end position="314"/>
    </location>
</feature>
<dbReference type="PROSITE" id="PS01187">
    <property type="entry name" value="EGF_CA"/>
    <property type="match status" value="2"/>
</dbReference>
<dbReference type="PROSITE" id="PS50240">
    <property type="entry name" value="TRYPSIN_DOM"/>
    <property type="match status" value="1"/>
</dbReference>
<feature type="compositionally biased region" description="Low complexity" evidence="12">
    <location>
        <begin position="246"/>
        <end position="262"/>
    </location>
</feature>
<feature type="region of interest" description="Disordered" evidence="12">
    <location>
        <begin position="221"/>
        <end position="264"/>
    </location>
</feature>
<dbReference type="PROSITE" id="PS00135">
    <property type="entry name" value="TRYPSIN_SER"/>
    <property type="match status" value="1"/>
</dbReference>
<dbReference type="GO" id="GO:0004252">
    <property type="term" value="F:serine-type endopeptidase activity"/>
    <property type="evidence" value="ECO:0007669"/>
    <property type="project" value="InterPro"/>
</dbReference>
<dbReference type="SUPFAM" id="SSF57184">
    <property type="entry name" value="Growth factor receptor domain"/>
    <property type="match status" value="1"/>
</dbReference>
<keyword evidence="11" id="KW-0378">Hydrolase</keyword>
<feature type="domain" description="Peptidase S1" evidence="15">
    <location>
        <begin position="563"/>
        <end position="838"/>
    </location>
</feature>
<proteinExistence type="inferred from homology"/>
<dbReference type="PANTHER" id="PTHR24252:SF10">
    <property type="entry name" value="SERINE PROTEASE 56"/>
    <property type="match status" value="1"/>
</dbReference>
<name>A0A813RWE5_9BILA</name>
<dbReference type="InterPro" id="IPR001881">
    <property type="entry name" value="EGF-like_Ca-bd_dom"/>
</dbReference>
<dbReference type="InterPro" id="IPR000742">
    <property type="entry name" value="EGF"/>
</dbReference>
<keyword evidence="13" id="KW-0812">Transmembrane</keyword>
<organism evidence="16 17">
    <name type="scientific">Brachionus calyciflorus</name>
    <dbReference type="NCBI Taxonomy" id="104777"/>
    <lineage>
        <taxon>Eukaryota</taxon>
        <taxon>Metazoa</taxon>
        <taxon>Spiralia</taxon>
        <taxon>Gnathifera</taxon>
        <taxon>Rotifera</taxon>
        <taxon>Eurotatoria</taxon>
        <taxon>Monogononta</taxon>
        <taxon>Pseudotrocha</taxon>
        <taxon>Ploima</taxon>
        <taxon>Brachionidae</taxon>
        <taxon>Brachionus</taxon>
    </lineage>
</organism>
<feature type="disulfide bond" evidence="10">
    <location>
        <begin position="467"/>
        <end position="484"/>
    </location>
</feature>
<dbReference type="InterPro" id="IPR018097">
    <property type="entry name" value="EGF_Ca-bd_CS"/>
</dbReference>
<dbReference type="Proteomes" id="UP000663879">
    <property type="component" value="Unassembled WGS sequence"/>
</dbReference>
<keyword evidence="11" id="KW-0645">Protease</keyword>
<keyword evidence="17" id="KW-1185">Reference proteome</keyword>
<dbReference type="PROSITE" id="PS00010">
    <property type="entry name" value="ASX_HYDROXYL"/>
    <property type="match status" value="1"/>
</dbReference>
<reference evidence="16" key="1">
    <citation type="submission" date="2021-02" db="EMBL/GenBank/DDBJ databases">
        <authorList>
            <person name="Nowell W R."/>
        </authorList>
    </citation>
    <scope>NUCLEOTIDE SEQUENCE</scope>
    <source>
        <strain evidence="16">Ploen Becks lab</strain>
    </source>
</reference>
<comment type="subcellular location">
    <subcellularLocation>
        <location evidence="1">Secreted</location>
    </subcellularLocation>
</comment>
<dbReference type="CDD" id="cd00054">
    <property type="entry name" value="EGF_CA"/>
    <property type="match status" value="2"/>
</dbReference>
<evidence type="ECO:0000256" key="7">
    <source>
        <dbReference type="ARBA" id="ARBA00023157"/>
    </source>
</evidence>
<dbReference type="SUPFAM" id="SSF53098">
    <property type="entry name" value="Ribonuclease H-like"/>
    <property type="match status" value="1"/>
</dbReference>
<evidence type="ECO:0000259" key="15">
    <source>
        <dbReference type="PROSITE" id="PS50240"/>
    </source>
</evidence>
<protein>
    <submittedName>
        <fullName evidence="16">Uncharacterized protein</fullName>
    </submittedName>
</protein>
<dbReference type="InterPro" id="IPR001254">
    <property type="entry name" value="Trypsin_dom"/>
</dbReference>
<evidence type="ECO:0000256" key="13">
    <source>
        <dbReference type="SAM" id="Phobius"/>
    </source>
</evidence>
<dbReference type="SUPFAM" id="SSF50494">
    <property type="entry name" value="Trypsin-like serine proteases"/>
    <property type="match status" value="1"/>
</dbReference>
<dbReference type="InterPro" id="IPR036397">
    <property type="entry name" value="RNaseH_sf"/>
</dbReference>
<dbReference type="Pfam" id="PF07645">
    <property type="entry name" value="EGF_CA"/>
    <property type="match status" value="3"/>
</dbReference>
<dbReference type="PRINTS" id="PR00722">
    <property type="entry name" value="CHYMOTRYPSIN"/>
</dbReference>
<accession>A0A813RWE5</accession>
<dbReference type="Pfam" id="PF00089">
    <property type="entry name" value="Trypsin"/>
    <property type="match status" value="1"/>
</dbReference>
<dbReference type="CDD" id="cd00190">
    <property type="entry name" value="Tryp_SPc"/>
    <property type="match status" value="1"/>
</dbReference>
<dbReference type="GO" id="GO:0003676">
    <property type="term" value="F:nucleic acid binding"/>
    <property type="evidence" value="ECO:0007669"/>
    <property type="project" value="InterPro"/>
</dbReference>
<dbReference type="PROSITE" id="PS00134">
    <property type="entry name" value="TRYPSIN_HIS"/>
    <property type="match status" value="1"/>
</dbReference>
<evidence type="ECO:0000256" key="4">
    <source>
        <dbReference type="ARBA" id="ARBA00022729"/>
    </source>
</evidence>
<evidence type="ECO:0000256" key="8">
    <source>
        <dbReference type="ARBA" id="ARBA00023180"/>
    </source>
</evidence>
<dbReference type="InterPro" id="IPR049883">
    <property type="entry name" value="NOTCH1_EGF-like"/>
</dbReference>
<evidence type="ECO:0000259" key="14">
    <source>
        <dbReference type="PROSITE" id="PS50026"/>
    </source>
</evidence>
<feature type="domain" description="EGF-like" evidence="14">
    <location>
        <begin position="454"/>
        <end position="496"/>
    </location>
</feature>
<dbReference type="Gene3D" id="2.40.10.10">
    <property type="entry name" value="Trypsin-like serine proteases"/>
    <property type="match status" value="1"/>
</dbReference>
<dbReference type="SMART" id="SM00020">
    <property type="entry name" value="Tryp_SPc"/>
    <property type="match status" value="1"/>
</dbReference>
<evidence type="ECO:0000256" key="1">
    <source>
        <dbReference type="ARBA" id="ARBA00004613"/>
    </source>
</evidence>
<evidence type="ECO:0000256" key="6">
    <source>
        <dbReference type="ARBA" id="ARBA00022837"/>
    </source>
</evidence>
<dbReference type="FunFam" id="2.40.10.10:FF:000002">
    <property type="entry name" value="Transmembrane protease serine"/>
    <property type="match status" value="1"/>
</dbReference>
<comment type="caution">
    <text evidence="10">Lacks conserved residue(s) required for the propagation of feature annotation.</text>
</comment>
<dbReference type="Gene3D" id="3.30.420.10">
    <property type="entry name" value="Ribonuclease H-like superfamily/Ribonuclease H"/>
    <property type="match status" value="1"/>
</dbReference>